<dbReference type="PANTHER" id="PTHR31562:SF8">
    <property type="entry name" value="ALPHA-1,6-MANNOSYLTRANSFERASE"/>
    <property type="match status" value="1"/>
</dbReference>
<proteinExistence type="predicted"/>
<dbReference type="AlphaFoldDB" id="A0A8S1H6Y1"/>
<comment type="caution">
    <text evidence="2">The sequence shown here is derived from an EMBL/GenBank/DDBJ whole genome shotgun (WGS) entry which is preliminary data.</text>
</comment>
<dbReference type="Pfam" id="PF03314">
    <property type="entry name" value="DUF273"/>
    <property type="match status" value="1"/>
</dbReference>
<protein>
    <recommendedName>
        <fullName evidence="4">Nucleotide-diphospho-sugar transferase domain-containing protein</fullName>
    </recommendedName>
</protein>
<evidence type="ECO:0008006" key="4">
    <source>
        <dbReference type="Google" id="ProtNLM"/>
    </source>
</evidence>
<organism evidence="2 3">
    <name type="scientific">Caenorhabditis auriculariae</name>
    <dbReference type="NCBI Taxonomy" id="2777116"/>
    <lineage>
        <taxon>Eukaryota</taxon>
        <taxon>Metazoa</taxon>
        <taxon>Ecdysozoa</taxon>
        <taxon>Nematoda</taxon>
        <taxon>Chromadorea</taxon>
        <taxon>Rhabditida</taxon>
        <taxon>Rhabditina</taxon>
        <taxon>Rhabditomorpha</taxon>
        <taxon>Rhabditoidea</taxon>
        <taxon>Rhabditidae</taxon>
        <taxon>Peloderinae</taxon>
        <taxon>Caenorhabditis</taxon>
    </lineage>
</organism>
<keyword evidence="1" id="KW-0472">Membrane</keyword>
<keyword evidence="1" id="KW-0812">Transmembrane</keyword>
<dbReference type="InterPro" id="IPR004988">
    <property type="entry name" value="DUF273"/>
</dbReference>
<dbReference type="Gene3D" id="3.90.550.10">
    <property type="entry name" value="Spore Coat Polysaccharide Biosynthesis Protein SpsA, Chain A"/>
    <property type="match status" value="1"/>
</dbReference>
<feature type="transmembrane region" description="Helical" evidence="1">
    <location>
        <begin position="6"/>
        <end position="26"/>
    </location>
</feature>
<gene>
    <name evidence="2" type="ORF">CAUJ_LOCUS4989</name>
</gene>
<evidence type="ECO:0000313" key="3">
    <source>
        <dbReference type="Proteomes" id="UP000835052"/>
    </source>
</evidence>
<dbReference type="OrthoDB" id="407658at2759"/>
<keyword evidence="3" id="KW-1185">Reference proteome</keyword>
<evidence type="ECO:0000313" key="2">
    <source>
        <dbReference type="EMBL" id="CAD6189070.1"/>
    </source>
</evidence>
<sequence>MLGRSFWLPTVFLVAVCIFILSQFIAPKLNDPGNYEFLERRVERTKKTNPQILDKIDQSLSRRTDYIKRENMSSCPPLFGKIIVFVAFVKSSMETHYKVAQESLQCYLKGTNYTVEMVDLDNDVRVQQACFRNKQLFFKKHCAAAAYLQDSDWMFVLDADTGVVNPNHCLEEYIDDRVDILFYERFFNWEIASGNYIIRNSKFSRNFLKAWGDWEFKQPSNWNGADNGVLQMHILQTVLPYAVQEIKNCDDYWHKATNYESYMAFVTCVKLSLGATRIWPGKIRIYKRAHGWVRDGFITSDRWCEDDFMFHGWKANEVGFQGWESPFNKNLNVSLCGKGYEGWDHLLKKRVSTVEIRKSLAMFETSSGRNFPQVARVLPHLQSPDVGECFPLCDRLV</sequence>
<dbReference type="EMBL" id="CAJGYM010000010">
    <property type="protein sequence ID" value="CAD6189070.1"/>
    <property type="molecule type" value="Genomic_DNA"/>
</dbReference>
<evidence type="ECO:0000256" key="1">
    <source>
        <dbReference type="SAM" id="Phobius"/>
    </source>
</evidence>
<accession>A0A8S1H6Y1</accession>
<name>A0A8S1H6Y1_9PELO</name>
<dbReference type="PANTHER" id="PTHR31562">
    <property type="entry name" value="PROTEIN CBG18972"/>
    <property type="match status" value="1"/>
</dbReference>
<keyword evidence="1" id="KW-1133">Transmembrane helix</keyword>
<reference evidence="2" key="1">
    <citation type="submission" date="2020-10" db="EMBL/GenBank/DDBJ databases">
        <authorList>
            <person name="Kikuchi T."/>
        </authorList>
    </citation>
    <scope>NUCLEOTIDE SEQUENCE</scope>
    <source>
        <strain evidence="2">NKZ352</strain>
    </source>
</reference>
<dbReference type="Proteomes" id="UP000835052">
    <property type="component" value="Unassembled WGS sequence"/>
</dbReference>
<dbReference type="InterPro" id="IPR029044">
    <property type="entry name" value="Nucleotide-diphossugar_trans"/>
</dbReference>